<dbReference type="EMBL" id="DTAN01000032">
    <property type="protein sequence ID" value="HGU64727.1"/>
    <property type="molecule type" value="Genomic_DNA"/>
</dbReference>
<dbReference type="AlphaFoldDB" id="A0A7C4HDP9"/>
<dbReference type="EMBL" id="DTBJ01000020">
    <property type="protein sequence ID" value="HGM58491.1"/>
    <property type="molecule type" value="Genomic_DNA"/>
</dbReference>
<feature type="transmembrane region" description="Helical" evidence="1">
    <location>
        <begin position="6"/>
        <end position="26"/>
    </location>
</feature>
<comment type="caution">
    <text evidence="2">The sequence shown here is derived from an EMBL/GenBank/DDBJ whole genome shotgun (WGS) entry which is preliminary data.</text>
</comment>
<gene>
    <name evidence="3" type="ORF">ENT92_00725</name>
    <name evidence="2" type="ORF">ENU14_02745</name>
</gene>
<keyword evidence="1" id="KW-1133">Transmembrane helix</keyword>
<evidence type="ECO:0000256" key="1">
    <source>
        <dbReference type="SAM" id="Phobius"/>
    </source>
</evidence>
<accession>A0A7C4HDP9</accession>
<name>A0A7C4HDP9_STAMA</name>
<reference evidence="2" key="1">
    <citation type="journal article" date="2020" name="mSystems">
        <title>Genome- and Community-Level Interaction Insights into Carbon Utilization and Element Cycling Functions of Hydrothermarchaeota in Hydrothermal Sediment.</title>
        <authorList>
            <person name="Zhou Z."/>
            <person name="Liu Y."/>
            <person name="Xu W."/>
            <person name="Pan J."/>
            <person name="Luo Z.H."/>
            <person name="Li M."/>
        </authorList>
    </citation>
    <scope>NUCLEOTIDE SEQUENCE [LARGE SCALE GENOMIC DNA]</scope>
    <source>
        <strain evidence="3">SpSt-622</strain>
        <strain evidence="2">SpSt-642</strain>
    </source>
</reference>
<dbReference type="PROSITE" id="PS51257">
    <property type="entry name" value="PROKAR_LIPOPROTEIN"/>
    <property type="match status" value="1"/>
</dbReference>
<evidence type="ECO:0000313" key="3">
    <source>
        <dbReference type="EMBL" id="HGU64727.1"/>
    </source>
</evidence>
<proteinExistence type="predicted"/>
<organism evidence="2">
    <name type="scientific">Staphylothermus marinus</name>
    <dbReference type="NCBI Taxonomy" id="2280"/>
    <lineage>
        <taxon>Archaea</taxon>
        <taxon>Thermoproteota</taxon>
        <taxon>Thermoprotei</taxon>
        <taxon>Desulfurococcales</taxon>
        <taxon>Desulfurococcaceae</taxon>
        <taxon>Staphylothermus</taxon>
    </lineage>
</organism>
<evidence type="ECO:0000313" key="2">
    <source>
        <dbReference type="EMBL" id="HGM58491.1"/>
    </source>
</evidence>
<protein>
    <submittedName>
        <fullName evidence="2">Uncharacterized protein</fullName>
    </submittedName>
</protein>
<keyword evidence="1" id="KW-0812">Transmembrane</keyword>
<sequence length="238" mass="26963">MEKTSNILYCPGVLIGIACLGQAWILSRVFGSLREFLGIEIIHGLTAIIVKIDKSKYVLACIYSVDSNNYTIHDVIETKNCLIITDKVFGARSNALNKCLKEIGIKPFSIKPSLLKTSFKCLDKYGKICVVTSGLSREYSLTYLLLSTNCYEKSINIKTISIIEDLIDLTLHPVSKLLINKCIEKRLEKEKCDEILNTVNKNFLIYLTELISRNTVKPPSDLDFNDIINYVKSIVWER</sequence>
<keyword evidence="1" id="KW-0472">Membrane</keyword>